<gene>
    <name evidence="1" type="ORF">QYE76_040251</name>
</gene>
<name>A0AAD8TD31_LOLMU</name>
<sequence length="122" mass="14014">MFFSLWESLDVVDVIFHPYYNGIKLVYHVLFQKSRLCFFMSMFAASFMYCSESQGCAESHDRMCSLVTHPTGFIKGKSQGCAESHDRMCSLVTHPTGFIKGKNTGYQHLYDDLTIIEDTSHY</sequence>
<evidence type="ECO:0000313" key="1">
    <source>
        <dbReference type="EMBL" id="KAK1679403.1"/>
    </source>
</evidence>
<dbReference type="EMBL" id="JAUUTY010000002">
    <property type="protein sequence ID" value="KAK1679403.1"/>
    <property type="molecule type" value="Genomic_DNA"/>
</dbReference>
<accession>A0AAD8TD31</accession>
<protein>
    <submittedName>
        <fullName evidence="1">Uncharacterized protein</fullName>
    </submittedName>
</protein>
<dbReference type="Proteomes" id="UP001231189">
    <property type="component" value="Unassembled WGS sequence"/>
</dbReference>
<organism evidence="1 2">
    <name type="scientific">Lolium multiflorum</name>
    <name type="common">Italian ryegrass</name>
    <name type="synonym">Lolium perenne subsp. multiflorum</name>
    <dbReference type="NCBI Taxonomy" id="4521"/>
    <lineage>
        <taxon>Eukaryota</taxon>
        <taxon>Viridiplantae</taxon>
        <taxon>Streptophyta</taxon>
        <taxon>Embryophyta</taxon>
        <taxon>Tracheophyta</taxon>
        <taxon>Spermatophyta</taxon>
        <taxon>Magnoliopsida</taxon>
        <taxon>Liliopsida</taxon>
        <taxon>Poales</taxon>
        <taxon>Poaceae</taxon>
        <taxon>BOP clade</taxon>
        <taxon>Pooideae</taxon>
        <taxon>Poodae</taxon>
        <taxon>Poeae</taxon>
        <taxon>Poeae Chloroplast Group 2 (Poeae type)</taxon>
        <taxon>Loliodinae</taxon>
        <taxon>Loliinae</taxon>
        <taxon>Lolium</taxon>
    </lineage>
</organism>
<evidence type="ECO:0000313" key="2">
    <source>
        <dbReference type="Proteomes" id="UP001231189"/>
    </source>
</evidence>
<comment type="caution">
    <text evidence="1">The sequence shown here is derived from an EMBL/GenBank/DDBJ whole genome shotgun (WGS) entry which is preliminary data.</text>
</comment>
<proteinExistence type="predicted"/>
<reference evidence="1" key="1">
    <citation type="submission" date="2023-07" db="EMBL/GenBank/DDBJ databases">
        <title>A chromosome-level genome assembly of Lolium multiflorum.</title>
        <authorList>
            <person name="Chen Y."/>
            <person name="Copetti D."/>
            <person name="Kolliker R."/>
            <person name="Studer B."/>
        </authorList>
    </citation>
    <scope>NUCLEOTIDE SEQUENCE</scope>
    <source>
        <strain evidence="1">02402/16</strain>
        <tissue evidence="1">Leaf</tissue>
    </source>
</reference>
<dbReference type="AlphaFoldDB" id="A0AAD8TD31"/>
<keyword evidence="2" id="KW-1185">Reference proteome</keyword>